<keyword evidence="6 8" id="KW-0408">Iron</keyword>
<dbReference type="InterPro" id="IPR001128">
    <property type="entry name" value="Cyt_P450"/>
</dbReference>
<comment type="similarity">
    <text evidence="2 9">Belongs to the cytochrome P450 family.</text>
</comment>
<evidence type="ECO:0008006" key="13">
    <source>
        <dbReference type="Google" id="ProtNLM"/>
    </source>
</evidence>
<accession>A0A0C3GBL2</accession>
<dbReference type="Proteomes" id="UP000054321">
    <property type="component" value="Unassembled WGS sequence"/>
</dbReference>
<keyword evidence="10" id="KW-0472">Membrane</keyword>
<gene>
    <name evidence="11" type="ORF">OIDMADRAFT_173162</name>
</gene>
<organism evidence="11 12">
    <name type="scientific">Oidiodendron maius (strain Zn)</name>
    <dbReference type="NCBI Taxonomy" id="913774"/>
    <lineage>
        <taxon>Eukaryota</taxon>
        <taxon>Fungi</taxon>
        <taxon>Dikarya</taxon>
        <taxon>Ascomycota</taxon>
        <taxon>Pezizomycotina</taxon>
        <taxon>Leotiomycetes</taxon>
        <taxon>Leotiomycetes incertae sedis</taxon>
        <taxon>Myxotrichaceae</taxon>
        <taxon>Oidiodendron</taxon>
    </lineage>
</organism>
<dbReference type="InterPro" id="IPR036396">
    <property type="entry name" value="Cyt_P450_sf"/>
</dbReference>
<sequence>MPNHITANVTLFSVANGINGASVIILAVAAVLTYAWFGPSVTDRPYSGFPLIGKEDVKTTQEAKHNWLRSAKSLIYDTLARTGRPFQVLASTGPLIILPANYMDEVRNDDRMTFGGFLKKDFFTTYPGFQGFRPAVDNGVFTTSVRVGLTQSLGQVTQILSAETEVALKELYPLADVDWQSTHFSVDALKMIARLSSRIFLPEPLCHDPDWLRIAAEYTVDFFAAAYALRMVPVLLRPVVHWFLPQTRKARKDVEIATRLMDPELARRRKEYAQAEKEGRQIKKPVDALTWMETVAREKGFPAYNLVWGQLNYSLGAIHTTANTFVMAVYDLIEHPEYVKLLREEIEAHWDGGALTKSVLYNLKLMDSFMKESQRLSPVTLVPINRVADEPVTLKDGTKIPKNACLGIPVTAMTDEKLYPNALKFDGHRFYNMRMQPGNESKYQFVTTSNEHISFGHGKHACPGRFFASNEIKILLVHLLTKYDLKFPEDQGKPSPLEIGVSMAPNPRSSIMYKRRATS</sequence>
<dbReference type="SUPFAM" id="SSF48264">
    <property type="entry name" value="Cytochrome P450"/>
    <property type="match status" value="1"/>
</dbReference>
<dbReference type="InterPro" id="IPR017972">
    <property type="entry name" value="Cyt_P450_CS"/>
</dbReference>
<dbReference type="InParanoid" id="A0A0C3GBL2"/>
<keyword evidence="10" id="KW-0812">Transmembrane</keyword>
<feature type="transmembrane region" description="Helical" evidence="10">
    <location>
        <begin position="12"/>
        <end position="37"/>
    </location>
</feature>
<dbReference type="PROSITE" id="PS00086">
    <property type="entry name" value="CYTOCHROME_P450"/>
    <property type="match status" value="1"/>
</dbReference>
<keyword evidence="12" id="KW-1185">Reference proteome</keyword>
<dbReference type="PANTHER" id="PTHR46206:SF2">
    <property type="entry name" value="CYTOCHROME P450 MONOOXYGENASE AUSG-RELATED"/>
    <property type="match status" value="1"/>
</dbReference>
<evidence type="ECO:0000256" key="7">
    <source>
        <dbReference type="ARBA" id="ARBA00023033"/>
    </source>
</evidence>
<evidence type="ECO:0000313" key="11">
    <source>
        <dbReference type="EMBL" id="KIM93570.1"/>
    </source>
</evidence>
<dbReference type="HOGENOM" id="CLU_022195_0_3_1"/>
<reference evidence="12" key="2">
    <citation type="submission" date="2015-01" db="EMBL/GenBank/DDBJ databases">
        <title>Evolutionary Origins and Diversification of the Mycorrhizal Mutualists.</title>
        <authorList>
            <consortium name="DOE Joint Genome Institute"/>
            <consortium name="Mycorrhizal Genomics Consortium"/>
            <person name="Kohler A."/>
            <person name="Kuo A."/>
            <person name="Nagy L.G."/>
            <person name="Floudas D."/>
            <person name="Copeland A."/>
            <person name="Barry K.W."/>
            <person name="Cichocki N."/>
            <person name="Veneault-Fourrey C."/>
            <person name="LaButti K."/>
            <person name="Lindquist E.A."/>
            <person name="Lipzen A."/>
            <person name="Lundell T."/>
            <person name="Morin E."/>
            <person name="Murat C."/>
            <person name="Riley R."/>
            <person name="Ohm R."/>
            <person name="Sun H."/>
            <person name="Tunlid A."/>
            <person name="Henrissat B."/>
            <person name="Grigoriev I.V."/>
            <person name="Hibbett D.S."/>
            <person name="Martin F."/>
        </authorList>
    </citation>
    <scope>NUCLEOTIDE SEQUENCE [LARGE SCALE GENOMIC DNA]</scope>
    <source>
        <strain evidence="12">Zn</strain>
    </source>
</reference>
<evidence type="ECO:0000256" key="6">
    <source>
        <dbReference type="ARBA" id="ARBA00023004"/>
    </source>
</evidence>
<dbReference type="OrthoDB" id="1844152at2759"/>
<keyword evidence="10" id="KW-1133">Transmembrane helix</keyword>
<feature type="binding site" description="axial binding residue" evidence="8">
    <location>
        <position position="462"/>
    </location>
    <ligand>
        <name>heme</name>
        <dbReference type="ChEBI" id="CHEBI:30413"/>
    </ligand>
    <ligandPart>
        <name>Fe</name>
        <dbReference type="ChEBI" id="CHEBI:18248"/>
    </ligandPart>
</feature>
<evidence type="ECO:0000256" key="9">
    <source>
        <dbReference type="RuleBase" id="RU000461"/>
    </source>
</evidence>
<evidence type="ECO:0000256" key="8">
    <source>
        <dbReference type="PIRSR" id="PIRSR602403-1"/>
    </source>
</evidence>
<evidence type="ECO:0000256" key="5">
    <source>
        <dbReference type="ARBA" id="ARBA00023002"/>
    </source>
</evidence>
<keyword evidence="3 8" id="KW-0349">Heme</keyword>
<evidence type="ECO:0000256" key="1">
    <source>
        <dbReference type="ARBA" id="ARBA00001971"/>
    </source>
</evidence>
<protein>
    <recommendedName>
        <fullName evidence="13">Cytochrome P450</fullName>
    </recommendedName>
</protein>
<dbReference type="GO" id="GO:0005506">
    <property type="term" value="F:iron ion binding"/>
    <property type="evidence" value="ECO:0007669"/>
    <property type="project" value="InterPro"/>
</dbReference>
<dbReference type="AlphaFoldDB" id="A0A0C3GBL2"/>
<dbReference type="PANTHER" id="PTHR46206">
    <property type="entry name" value="CYTOCHROME P450"/>
    <property type="match status" value="1"/>
</dbReference>
<keyword evidence="5 9" id="KW-0560">Oxidoreductase</keyword>
<evidence type="ECO:0000256" key="4">
    <source>
        <dbReference type="ARBA" id="ARBA00022723"/>
    </source>
</evidence>
<keyword evidence="4 8" id="KW-0479">Metal-binding</keyword>
<dbReference type="GO" id="GO:0016705">
    <property type="term" value="F:oxidoreductase activity, acting on paired donors, with incorporation or reduction of molecular oxygen"/>
    <property type="evidence" value="ECO:0007669"/>
    <property type="project" value="InterPro"/>
</dbReference>
<keyword evidence="7 9" id="KW-0503">Monooxygenase</keyword>
<dbReference type="InterPro" id="IPR002403">
    <property type="entry name" value="Cyt_P450_E_grp-IV"/>
</dbReference>
<dbReference type="EMBL" id="KN832894">
    <property type="protein sequence ID" value="KIM93570.1"/>
    <property type="molecule type" value="Genomic_DNA"/>
</dbReference>
<dbReference type="Pfam" id="PF00067">
    <property type="entry name" value="p450"/>
    <property type="match status" value="1"/>
</dbReference>
<evidence type="ECO:0000256" key="10">
    <source>
        <dbReference type="SAM" id="Phobius"/>
    </source>
</evidence>
<reference evidence="11 12" key="1">
    <citation type="submission" date="2014-04" db="EMBL/GenBank/DDBJ databases">
        <authorList>
            <consortium name="DOE Joint Genome Institute"/>
            <person name="Kuo A."/>
            <person name="Martino E."/>
            <person name="Perotto S."/>
            <person name="Kohler A."/>
            <person name="Nagy L.G."/>
            <person name="Floudas D."/>
            <person name="Copeland A."/>
            <person name="Barry K.W."/>
            <person name="Cichocki N."/>
            <person name="Veneault-Fourrey C."/>
            <person name="LaButti K."/>
            <person name="Lindquist E.A."/>
            <person name="Lipzen A."/>
            <person name="Lundell T."/>
            <person name="Morin E."/>
            <person name="Murat C."/>
            <person name="Sun H."/>
            <person name="Tunlid A."/>
            <person name="Henrissat B."/>
            <person name="Grigoriev I.V."/>
            <person name="Hibbett D.S."/>
            <person name="Martin F."/>
            <person name="Nordberg H.P."/>
            <person name="Cantor M.N."/>
            <person name="Hua S.X."/>
        </authorList>
    </citation>
    <scope>NUCLEOTIDE SEQUENCE [LARGE SCALE GENOMIC DNA]</scope>
    <source>
        <strain evidence="11 12">Zn</strain>
    </source>
</reference>
<evidence type="ECO:0000313" key="12">
    <source>
        <dbReference type="Proteomes" id="UP000054321"/>
    </source>
</evidence>
<dbReference type="PRINTS" id="PR00465">
    <property type="entry name" value="EP450IV"/>
</dbReference>
<dbReference type="Gene3D" id="1.10.630.10">
    <property type="entry name" value="Cytochrome P450"/>
    <property type="match status" value="1"/>
</dbReference>
<dbReference type="CDD" id="cd11041">
    <property type="entry name" value="CYP503A1-like"/>
    <property type="match status" value="1"/>
</dbReference>
<dbReference type="GO" id="GO:0020037">
    <property type="term" value="F:heme binding"/>
    <property type="evidence" value="ECO:0007669"/>
    <property type="project" value="InterPro"/>
</dbReference>
<evidence type="ECO:0000256" key="2">
    <source>
        <dbReference type="ARBA" id="ARBA00010617"/>
    </source>
</evidence>
<proteinExistence type="inferred from homology"/>
<comment type="cofactor">
    <cofactor evidence="1 8">
        <name>heme</name>
        <dbReference type="ChEBI" id="CHEBI:30413"/>
    </cofactor>
</comment>
<dbReference type="GO" id="GO:0004497">
    <property type="term" value="F:monooxygenase activity"/>
    <property type="evidence" value="ECO:0007669"/>
    <property type="project" value="UniProtKB-KW"/>
</dbReference>
<evidence type="ECO:0000256" key="3">
    <source>
        <dbReference type="ARBA" id="ARBA00022617"/>
    </source>
</evidence>
<dbReference type="STRING" id="913774.A0A0C3GBL2"/>
<name>A0A0C3GBL2_OIDMZ</name>